<evidence type="ECO:0000256" key="13">
    <source>
        <dbReference type="ARBA" id="ARBA00023136"/>
    </source>
</evidence>
<keyword evidence="13 16" id="KW-0472">Membrane</keyword>
<dbReference type="InterPro" id="IPR003661">
    <property type="entry name" value="HisK_dim/P_dom"/>
</dbReference>
<name>A0A9J6QWH5_9FIRM</name>
<evidence type="ECO:0000256" key="8">
    <source>
        <dbReference type="ARBA" id="ARBA00022741"/>
    </source>
</evidence>
<reference evidence="19" key="1">
    <citation type="submission" date="2022-09" db="EMBL/GenBank/DDBJ databases">
        <title>Culturomic study of gut microbiota in children with autism spectrum disorder.</title>
        <authorList>
            <person name="Efimov B.A."/>
            <person name="Chaplin A.V."/>
            <person name="Sokolova S.R."/>
            <person name="Pikina A.P."/>
            <person name="Korzhanova M."/>
            <person name="Belova V."/>
            <person name="Korostin D."/>
        </authorList>
    </citation>
    <scope>NUCLEOTIDE SEQUENCE</scope>
    <source>
        <strain evidence="19">ASD5510</strain>
    </source>
</reference>
<feature type="region of interest" description="Disordered" evidence="15">
    <location>
        <begin position="546"/>
        <end position="604"/>
    </location>
</feature>
<feature type="compositionally biased region" description="Acidic residues" evidence="15">
    <location>
        <begin position="563"/>
        <end position="573"/>
    </location>
</feature>
<evidence type="ECO:0000256" key="5">
    <source>
        <dbReference type="ARBA" id="ARBA00022553"/>
    </source>
</evidence>
<evidence type="ECO:0000256" key="12">
    <source>
        <dbReference type="ARBA" id="ARBA00023012"/>
    </source>
</evidence>
<evidence type="ECO:0000256" key="6">
    <source>
        <dbReference type="ARBA" id="ARBA00022679"/>
    </source>
</evidence>
<evidence type="ECO:0000256" key="16">
    <source>
        <dbReference type="SAM" id="Phobius"/>
    </source>
</evidence>
<dbReference type="PROSITE" id="PS50885">
    <property type="entry name" value="HAMP"/>
    <property type="match status" value="1"/>
</dbReference>
<dbReference type="SMART" id="SM00388">
    <property type="entry name" value="HisKA"/>
    <property type="match status" value="1"/>
</dbReference>
<feature type="transmembrane region" description="Helical" evidence="16">
    <location>
        <begin position="12"/>
        <end position="35"/>
    </location>
</feature>
<evidence type="ECO:0000256" key="9">
    <source>
        <dbReference type="ARBA" id="ARBA00022777"/>
    </source>
</evidence>
<dbReference type="PANTHER" id="PTHR45528:SF1">
    <property type="entry name" value="SENSOR HISTIDINE KINASE CPXA"/>
    <property type="match status" value="1"/>
</dbReference>
<keyword evidence="14" id="KW-0175">Coiled coil</keyword>
<evidence type="ECO:0000259" key="17">
    <source>
        <dbReference type="PROSITE" id="PS50109"/>
    </source>
</evidence>
<comment type="subcellular location">
    <subcellularLocation>
        <location evidence="2">Cell membrane</location>
        <topology evidence="2">Multi-pass membrane protein</topology>
    </subcellularLocation>
</comment>
<keyword evidence="12" id="KW-0902">Two-component regulatory system</keyword>
<organism evidence="19 20">
    <name type="scientific">Hominibacterium faecale</name>
    <dbReference type="NCBI Taxonomy" id="2839743"/>
    <lineage>
        <taxon>Bacteria</taxon>
        <taxon>Bacillati</taxon>
        <taxon>Bacillota</taxon>
        <taxon>Clostridia</taxon>
        <taxon>Peptostreptococcales</taxon>
        <taxon>Anaerovoracaceae</taxon>
        <taxon>Hominibacterium</taxon>
    </lineage>
</organism>
<dbReference type="InterPro" id="IPR036890">
    <property type="entry name" value="HATPase_C_sf"/>
</dbReference>
<evidence type="ECO:0000256" key="15">
    <source>
        <dbReference type="SAM" id="MobiDB-lite"/>
    </source>
</evidence>
<feature type="transmembrane region" description="Helical" evidence="16">
    <location>
        <begin position="165"/>
        <end position="188"/>
    </location>
</feature>
<accession>A0A9J6QWH5</accession>
<feature type="compositionally biased region" description="Acidic residues" evidence="15">
    <location>
        <begin position="580"/>
        <end position="598"/>
    </location>
</feature>
<evidence type="ECO:0000256" key="10">
    <source>
        <dbReference type="ARBA" id="ARBA00022840"/>
    </source>
</evidence>
<feature type="transmembrane region" description="Helical" evidence="16">
    <location>
        <begin position="226"/>
        <end position="254"/>
    </location>
</feature>
<dbReference type="CDD" id="cd00082">
    <property type="entry name" value="HisKA"/>
    <property type="match status" value="1"/>
</dbReference>
<dbReference type="EC" id="2.7.13.3" evidence="3"/>
<comment type="caution">
    <text evidence="19">The sequence shown here is derived from an EMBL/GenBank/DDBJ whole genome shotgun (WGS) entry which is preliminary data.</text>
</comment>
<evidence type="ECO:0000256" key="11">
    <source>
        <dbReference type="ARBA" id="ARBA00022989"/>
    </source>
</evidence>
<protein>
    <recommendedName>
        <fullName evidence="3">histidine kinase</fullName>
        <ecNumber evidence="3">2.7.13.3</ecNumber>
    </recommendedName>
</protein>
<dbReference type="InterPro" id="IPR036097">
    <property type="entry name" value="HisK_dim/P_sf"/>
</dbReference>
<dbReference type="Proteomes" id="UP001065549">
    <property type="component" value="Unassembled WGS sequence"/>
</dbReference>
<keyword evidence="7 16" id="KW-0812">Transmembrane</keyword>
<sequence length="604" mass="66698">MDTKLKKSNKPVFITAYIVCVISFLASIVCIIGAARLNSYSGYMDPYFLESNGFSSFSEFLEQQGGNLALQMEALEEHMKVWIILAIAMGIIALLSLIYLVVAVGERSGDGKIRLNQFDRVFAEVQLAAICLIFFGGGAIFSQVVDSVFGAIYGIGWYSATVFNITVYAILATILGVGASALGLGLILSCVKKIKAGVFLERSACGWLIRKIYTEIYLGGSTMRKVVLVAILICLLSATVFLAPVMLIVILVFAPKWVHKYDEIKKGLKEVSSGNLDYKIPSDGDGELDQLAAGINEISKATSIAVQNELKNQRMKTDLISNVSHDLKTPLTSMVTYIDLLKTEGLDSVNAPEYLDVLEQKTERLRQLTEDLFEAAKASSGAIPVRISKVDLLSLLNQGLGELNQRVEESELEFIINADQSHYFVKADGQLLWRVISNLLSNALKYSQPHTRVYVDFRKQQSERGGLAIMEMKNISRQSLNIDPSELTERFKRGDESRTTEGSGLGLAIAKDLMKLMDGWMELSIDGDLFKVRVMLPAAAADEPIVMPDDIEMGPAMEAQDREPEEGELDLTEEPQSMDLPDEPEEETKEPEPDEDKEDNGKPE</sequence>
<comment type="catalytic activity">
    <reaction evidence="1">
        <text>ATP + protein L-histidine = ADP + protein N-phospho-L-histidine.</text>
        <dbReference type="EC" id="2.7.13.3"/>
    </reaction>
</comment>
<feature type="coiled-coil region" evidence="14">
    <location>
        <begin position="358"/>
        <end position="413"/>
    </location>
</feature>
<dbReference type="RefSeq" id="WP_148397479.1">
    <property type="nucleotide sequence ID" value="NZ_JAJAGH010000013.1"/>
</dbReference>
<evidence type="ECO:0000259" key="18">
    <source>
        <dbReference type="PROSITE" id="PS50885"/>
    </source>
</evidence>
<keyword evidence="9 19" id="KW-0418">Kinase</keyword>
<feature type="transmembrane region" description="Helical" evidence="16">
    <location>
        <begin position="81"/>
        <end position="104"/>
    </location>
</feature>
<dbReference type="InterPro" id="IPR003594">
    <property type="entry name" value="HATPase_dom"/>
</dbReference>
<dbReference type="PROSITE" id="PS50109">
    <property type="entry name" value="HIS_KIN"/>
    <property type="match status" value="1"/>
</dbReference>
<evidence type="ECO:0000256" key="4">
    <source>
        <dbReference type="ARBA" id="ARBA00022475"/>
    </source>
</evidence>
<proteinExistence type="predicted"/>
<feature type="domain" description="Histidine kinase" evidence="17">
    <location>
        <begin position="322"/>
        <end position="540"/>
    </location>
</feature>
<dbReference type="SUPFAM" id="SSF55874">
    <property type="entry name" value="ATPase domain of HSP90 chaperone/DNA topoisomerase II/histidine kinase"/>
    <property type="match status" value="1"/>
</dbReference>
<evidence type="ECO:0000313" key="20">
    <source>
        <dbReference type="Proteomes" id="UP001065549"/>
    </source>
</evidence>
<dbReference type="InterPro" id="IPR003660">
    <property type="entry name" value="HAMP_dom"/>
</dbReference>
<dbReference type="Pfam" id="PF00672">
    <property type="entry name" value="HAMP"/>
    <property type="match status" value="1"/>
</dbReference>
<dbReference type="GO" id="GO:0005886">
    <property type="term" value="C:plasma membrane"/>
    <property type="evidence" value="ECO:0007669"/>
    <property type="project" value="UniProtKB-SubCell"/>
</dbReference>
<gene>
    <name evidence="19" type="ORF">OBO34_15785</name>
</gene>
<dbReference type="SUPFAM" id="SSF47384">
    <property type="entry name" value="Homodimeric domain of signal transducing histidine kinase"/>
    <property type="match status" value="1"/>
</dbReference>
<dbReference type="Gene3D" id="3.30.565.10">
    <property type="entry name" value="Histidine kinase-like ATPase, C-terminal domain"/>
    <property type="match status" value="1"/>
</dbReference>
<dbReference type="GO" id="GO:0000155">
    <property type="term" value="F:phosphorelay sensor kinase activity"/>
    <property type="evidence" value="ECO:0007669"/>
    <property type="project" value="InterPro"/>
</dbReference>
<evidence type="ECO:0000313" key="19">
    <source>
        <dbReference type="EMBL" id="MCU7379806.1"/>
    </source>
</evidence>
<evidence type="ECO:0000256" key="14">
    <source>
        <dbReference type="SAM" id="Coils"/>
    </source>
</evidence>
<dbReference type="SMART" id="SM00387">
    <property type="entry name" value="HATPase_c"/>
    <property type="match status" value="1"/>
</dbReference>
<dbReference type="InterPro" id="IPR050398">
    <property type="entry name" value="HssS/ArlS-like"/>
</dbReference>
<evidence type="ECO:0000256" key="3">
    <source>
        <dbReference type="ARBA" id="ARBA00012438"/>
    </source>
</evidence>
<evidence type="ECO:0000256" key="7">
    <source>
        <dbReference type="ARBA" id="ARBA00022692"/>
    </source>
</evidence>
<keyword evidence="11 16" id="KW-1133">Transmembrane helix</keyword>
<dbReference type="EMBL" id="JAOSHN010000006">
    <property type="protein sequence ID" value="MCU7379806.1"/>
    <property type="molecule type" value="Genomic_DNA"/>
</dbReference>
<feature type="domain" description="HAMP" evidence="18">
    <location>
        <begin position="262"/>
        <end position="307"/>
    </location>
</feature>
<dbReference type="Pfam" id="PF02518">
    <property type="entry name" value="HATPase_c"/>
    <property type="match status" value="1"/>
</dbReference>
<dbReference type="InterPro" id="IPR005467">
    <property type="entry name" value="His_kinase_dom"/>
</dbReference>
<dbReference type="Gene3D" id="1.10.287.130">
    <property type="match status" value="1"/>
</dbReference>
<dbReference type="CDD" id="cd06225">
    <property type="entry name" value="HAMP"/>
    <property type="match status" value="1"/>
</dbReference>
<dbReference type="PANTHER" id="PTHR45528">
    <property type="entry name" value="SENSOR HISTIDINE KINASE CPXA"/>
    <property type="match status" value="1"/>
</dbReference>
<keyword evidence="6" id="KW-0808">Transferase</keyword>
<keyword evidence="10" id="KW-0067">ATP-binding</keyword>
<feature type="transmembrane region" description="Helical" evidence="16">
    <location>
        <begin position="125"/>
        <end position="145"/>
    </location>
</feature>
<keyword evidence="5" id="KW-0597">Phosphoprotein</keyword>
<dbReference type="Pfam" id="PF00512">
    <property type="entry name" value="HisKA"/>
    <property type="match status" value="1"/>
</dbReference>
<keyword evidence="4" id="KW-1003">Cell membrane</keyword>
<dbReference type="GO" id="GO:0005524">
    <property type="term" value="F:ATP binding"/>
    <property type="evidence" value="ECO:0007669"/>
    <property type="project" value="UniProtKB-KW"/>
</dbReference>
<dbReference type="AlphaFoldDB" id="A0A9J6QWH5"/>
<keyword evidence="20" id="KW-1185">Reference proteome</keyword>
<evidence type="ECO:0000256" key="1">
    <source>
        <dbReference type="ARBA" id="ARBA00000085"/>
    </source>
</evidence>
<evidence type="ECO:0000256" key="2">
    <source>
        <dbReference type="ARBA" id="ARBA00004651"/>
    </source>
</evidence>
<keyword evidence="8" id="KW-0547">Nucleotide-binding</keyword>